<dbReference type="EMBL" id="CP017599">
    <property type="protein sequence ID" value="AOX02705.1"/>
    <property type="molecule type" value="Genomic_DNA"/>
</dbReference>
<dbReference type="Gene3D" id="1.20.1250.20">
    <property type="entry name" value="MFS general substrate transporter like domains"/>
    <property type="match status" value="2"/>
</dbReference>
<dbReference type="PROSITE" id="PS00216">
    <property type="entry name" value="SUGAR_TRANSPORT_1"/>
    <property type="match status" value="2"/>
</dbReference>
<feature type="transmembrane region" description="Helical" evidence="10">
    <location>
        <begin position="435"/>
        <end position="453"/>
    </location>
</feature>
<evidence type="ECO:0000256" key="4">
    <source>
        <dbReference type="ARBA" id="ARBA00022475"/>
    </source>
</evidence>
<keyword evidence="5" id="KW-0762">Sugar transport</keyword>
<dbReference type="InterPro" id="IPR003663">
    <property type="entry name" value="Sugar/inositol_transpt"/>
</dbReference>
<dbReference type="STRING" id="1458985.BJP34_27600"/>
<dbReference type="OrthoDB" id="9783823at2"/>
<evidence type="ECO:0000259" key="11">
    <source>
        <dbReference type="PROSITE" id="PS50850"/>
    </source>
</evidence>
<feature type="transmembrane region" description="Helical" evidence="10">
    <location>
        <begin position="299"/>
        <end position="320"/>
    </location>
</feature>
<feature type="transmembrane region" description="Helical" evidence="10">
    <location>
        <begin position="327"/>
        <end position="350"/>
    </location>
</feature>
<feature type="transmembrane region" description="Helical" evidence="10">
    <location>
        <begin position="257"/>
        <end position="284"/>
    </location>
</feature>
<dbReference type="NCBIfam" id="TIGR00879">
    <property type="entry name" value="SP"/>
    <property type="match status" value="1"/>
</dbReference>
<dbReference type="GO" id="GO:0022857">
    <property type="term" value="F:transmembrane transporter activity"/>
    <property type="evidence" value="ECO:0007669"/>
    <property type="project" value="InterPro"/>
</dbReference>
<proteinExistence type="inferred from homology"/>
<dbReference type="InterPro" id="IPR047984">
    <property type="entry name" value="XylE-like"/>
</dbReference>
<dbReference type="Pfam" id="PF00083">
    <property type="entry name" value="Sugar_tr"/>
    <property type="match status" value="1"/>
</dbReference>
<evidence type="ECO:0000256" key="7">
    <source>
        <dbReference type="ARBA" id="ARBA00022989"/>
    </source>
</evidence>
<feature type="transmembrane region" description="Helical" evidence="10">
    <location>
        <begin position="182"/>
        <end position="201"/>
    </location>
</feature>
<evidence type="ECO:0000256" key="10">
    <source>
        <dbReference type="SAM" id="Phobius"/>
    </source>
</evidence>
<dbReference type="CDD" id="cd17359">
    <property type="entry name" value="MFS_XylE_like"/>
    <property type="match status" value="1"/>
</dbReference>
<evidence type="ECO:0000313" key="12">
    <source>
        <dbReference type="EMBL" id="AOX02705.1"/>
    </source>
</evidence>
<sequence length="464" mass="50173">MINDQQQYHISFVVLISAVAAIGGFLFGFDSAVINGTITALQKAFHSTSVGTGFSVSSMLLGSAVGAFYAGQMADWYGRRKVMLMTAALFTISAIGSGIAIGIWDFVVYRLVGGIAVGAASVISPAYIAEVSPAHLRGRLGSLQQLAIVIGIFIAFVSNYIIGMVTGSAEAPLWFSIPAWRWMFWMEVIPAIVYGVGAWLIPESPRFLVSIGRLTKAAAVFAKIESGDVQAKVLEIQQTVLKERKPKLSDLIGKNGMLLPIVWVGMGLSLFQQFVGINVVFYYGNVLWQEVGFSEGDSLLINVITGAINLLTTLLAIAYIDKFGRKPLLLIGSIGMTLTLGIMAFIFTFAHLDSAGELILTHFQGIVALFAANLYVFCFGFSWGPVVWVMLGEMFNNQIRGSALSVGASTQWMANFFITITFPILLTRFGLGTAYGLYTIAAAISFFLVVFAVRETKGKELEAM</sequence>
<evidence type="ECO:0000256" key="3">
    <source>
        <dbReference type="ARBA" id="ARBA00022448"/>
    </source>
</evidence>
<dbReference type="RefSeq" id="WP_070395107.1">
    <property type="nucleotide sequence ID" value="NZ_CP017599.1"/>
</dbReference>
<evidence type="ECO:0000256" key="1">
    <source>
        <dbReference type="ARBA" id="ARBA00004651"/>
    </source>
</evidence>
<accession>A0A1D8TYR3</accession>
<gene>
    <name evidence="12" type="ORF">BJP34_27600</name>
</gene>
<feature type="transmembrane region" description="Helical" evidence="10">
    <location>
        <begin position="82"/>
        <end position="101"/>
    </location>
</feature>
<evidence type="ECO:0000256" key="8">
    <source>
        <dbReference type="ARBA" id="ARBA00023136"/>
    </source>
</evidence>
<dbReference type="InterPro" id="IPR020846">
    <property type="entry name" value="MFS_dom"/>
</dbReference>
<feature type="transmembrane region" description="Helical" evidence="10">
    <location>
        <begin position="362"/>
        <end position="391"/>
    </location>
</feature>
<dbReference type="PROSITE" id="PS00217">
    <property type="entry name" value="SUGAR_TRANSPORT_2"/>
    <property type="match status" value="1"/>
</dbReference>
<reference evidence="13" key="1">
    <citation type="submission" date="2016-10" db="EMBL/GenBank/DDBJ databases">
        <title>Comparative genomics uncovers the prolific and rare metabolic potential of the cyanobacterial genus Moorea.</title>
        <authorList>
            <person name="Leao T."/>
            <person name="Castelao G."/>
            <person name="Korobeynikov A."/>
            <person name="Monroe E.A."/>
            <person name="Podell S."/>
            <person name="Glukhov E."/>
            <person name="Allen E."/>
            <person name="Gerwick W.H."/>
            <person name="Gerwick L."/>
        </authorList>
    </citation>
    <scope>NUCLEOTIDE SEQUENCE [LARGE SCALE GENOMIC DNA]</scope>
    <source>
        <strain evidence="13">PAL-8-15-08-1</strain>
    </source>
</reference>
<evidence type="ECO:0000256" key="5">
    <source>
        <dbReference type="ARBA" id="ARBA00022597"/>
    </source>
</evidence>
<comment type="subcellular location">
    <subcellularLocation>
        <location evidence="1">Cell membrane</location>
        <topology evidence="1">Multi-pass membrane protein</topology>
    </subcellularLocation>
</comment>
<dbReference type="InterPro" id="IPR005829">
    <property type="entry name" value="Sugar_transporter_CS"/>
</dbReference>
<keyword evidence="4" id="KW-1003">Cell membrane</keyword>
<dbReference type="Proteomes" id="UP000177870">
    <property type="component" value="Chromosome"/>
</dbReference>
<feature type="transmembrane region" description="Helical" evidence="10">
    <location>
        <begin position="49"/>
        <end position="70"/>
    </location>
</feature>
<evidence type="ECO:0000256" key="9">
    <source>
        <dbReference type="RuleBase" id="RU003346"/>
    </source>
</evidence>
<keyword evidence="3 9" id="KW-0813">Transport</keyword>
<comment type="similarity">
    <text evidence="2 9">Belongs to the major facilitator superfamily. Sugar transporter (TC 2.A.1.1) family.</text>
</comment>
<dbReference type="AlphaFoldDB" id="A0A1D8TYR3"/>
<protein>
    <submittedName>
        <fullName evidence="12">MFS transporter</fullName>
    </submittedName>
</protein>
<keyword evidence="8 10" id="KW-0472">Membrane</keyword>
<dbReference type="KEGG" id="mpro:BJP34_27600"/>
<dbReference type="InterPro" id="IPR005828">
    <property type="entry name" value="MFS_sugar_transport-like"/>
</dbReference>
<feature type="domain" description="Major facilitator superfamily (MFS) profile" evidence="11">
    <location>
        <begin position="16"/>
        <end position="457"/>
    </location>
</feature>
<feature type="transmembrane region" description="Helical" evidence="10">
    <location>
        <begin position="12"/>
        <end position="29"/>
    </location>
</feature>
<dbReference type="InterPro" id="IPR036259">
    <property type="entry name" value="MFS_trans_sf"/>
</dbReference>
<organism evidence="12 13">
    <name type="scientific">Moorena producens PAL-8-15-08-1</name>
    <dbReference type="NCBI Taxonomy" id="1458985"/>
    <lineage>
        <taxon>Bacteria</taxon>
        <taxon>Bacillati</taxon>
        <taxon>Cyanobacteriota</taxon>
        <taxon>Cyanophyceae</taxon>
        <taxon>Coleofasciculales</taxon>
        <taxon>Coleofasciculaceae</taxon>
        <taxon>Moorena</taxon>
    </lineage>
</organism>
<evidence type="ECO:0000256" key="2">
    <source>
        <dbReference type="ARBA" id="ARBA00010992"/>
    </source>
</evidence>
<dbReference type="PRINTS" id="PR00171">
    <property type="entry name" value="SUGRTRNSPORT"/>
</dbReference>
<dbReference type="SUPFAM" id="SSF103473">
    <property type="entry name" value="MFS general substrate transporter"/>
    <property type="match status" value="1"/>
</dbReference>
<dbReference type="PANTHER" id="PTHR48023:SF4">
    <property type="entry name" value="D-XYLOSE-PROTON SYMPORTER-LIKE 2"/>
    <property type="match status" value="1"/>
</dbReference>
<keyword evidence="7 10" id="KW-1133">Transmembrane helix</keyword>
<feature type="transmembrane region" description="Helical" evidence="10">
    <location>
        <begin position="107"/>
        <end position="128"/>
    </location>
</feature>
<dbReference type="PROSITE" id="PS50850">
    <property type="entry name" value="MFS"/>
    <property type="match status" value="1"/>
</dbReference>
<keyword evidence="6 10" id="KW-0812">Transmembrane</keyword>
<feature type="transmembrane region" description="Helical" evidence="10">
    <location>
        <begin position="412"/>
        <end position="429"/>
    </location>
</feature>
<name>A0A1D8TYR3_9CYAN</name>
<dbReference type="InterPro" id="IPR050820">
    <property type="entry name" value="MFS_Sugar_Transporter"/>
</dbReference>
<evidence type="ECO:0000256" key="6">
    <source>
        <dbReference type="ARBA" id="ARBA00022692"/>
    </source>
</evidence>
<dbReference type="FunFam" id="1.20.1250.20:FF:000122">
    <property type="entry name" value="D-xylose transporter XylE"/>
    <property type="match status" value="1"/>
</dbReference>
<evidence type="ECO:0000313" key="13">
    <source>
        <dbReference type="Proteomes" id="UP000177870"/>
    </source>
</evidence>
<feature type="transmembrane region" description="Helical" evidence="10">
    <location>
        <begin position="140"/>
        <end position="162"/>
    </location>
</feature>
<dbReference type="PANTHER" id="PTHR48023">
    <property type="entry name" value="D-XYLOSE-PROTON SYMPORTER-LIKE 2"/>
    <property type="match status" value="1"/>
</dbReference>
<dbReference type="GO" id="GO:0005886">
    <property type="term" value="C:plasma membrane"/>
    <property type="evidence" value="ECO:0007669"/>
    <property type="project" value="UniProtKB-SubCell"/>
</dbReference>